<dbReference type="RefSeq" id="WP_059031811.1">
    <property type="nucleotide sequence ID" value="NZ_DF977000.1"/>
</dbReference>
<dbReference type="InterPro" id="IPR043129">
    <property type="entry name" value="ATPase_NBD"/>
</dbReference>
<proteinExistence type="predicted"/>
<dbReference type="GO" id="GO:0005829">
    <property type="term" value="C:cytosol"/>
    <property type="evidence" value="ECO:0007669"/>
    <property type="project" value="TreeGrafter"/>
</dbReference>
<feature type="domain" description="Hydantoinase A/oxoprolinase" evidence="1">
    <location>
        <begin position="203"/>
        <end position="489"/>
    </location>
</feature>
<reference evidence="4" key="1">
    <citation type="journal article" date="2016" name="Genome Announc.">
        <title>Draft Genome Sequence of the Syntrophic Lactate-Degrading Bacterium Tepidanaerobacter syntrophicus JLT.</title>
        <authorList>
            <person name="Matsuura N."/>
            <person name="Ohashi A."/>
            <person name="Tourlousse D.M."/>
            <person name="Sekiguchi Y."/>
        </authorList>
    </citation>
    <scope>NUCLEOTIDE SEQUENCE [LARGE SCALE GENOMIC DNA]</scope>
    <source>
        <strain evidence="4">JL</strain>
    </source>
</reference>
<keyword evidence="5" id="KW-1185">Reference proteome</keyword>
<accession>A0A0U9HLL7</accession>
<gene>
    <name evidence="4" type="ORF">TSYNT_6100</name>
</gene>
<evidence type="ECO:0000259" key="2">
    <source>
        <dbReference type="Pfam" id="PF05378"/>
    </source>
</evidence>
<dbReference type="STRING" id="224999.GCA_001485475_00727"/>
<dbReference type="OrthoDB" id="9768323at2"/>
<evidence type="ECO:0000313" key="4">
    <source>
        <dbReference type="EMBL" id="GAQ24721.1"/>
    </source>
</evidence>
<dbReference type="Pfam" id="PF01968">
    <property type="entry name" value="Hydantoinase_A"/>
    <property type="match status" value="1"/>
</dbReference>
<protein>
    <submittedName>
        <fullName evidence="4">N-methylhydantoinase A</fullName>
    </submittedName>
</protein>
<dbReference type="PANTHER" id="PTHR11365">
    <property type="entry name" value="5-OXOPROLINASE RELATED"/>
    <property type="match status" value="1"/>
</dbReference>
<dbReference type="PANTHER" id="PTHR11365:SF23">
    <property type="entry name" value="HYPOTHETICAL 5-OXOPROLINASE (EUROFUNG)-RELATED"/>
    <property type="match status" value="1"/>
</dbReference>
<dbReference type="EMBL" id="DF977000">
    <property type="protein sequence ID" value="GAQ24721.1"/>
    <property type="molecule type" value="Genomic_DNA"/>
</dbReference>
<dbReference type="Pfam" id="PF05378">
    <property type="entry name" value="Hydant_A_N"/>
    <property type="match status" value="1"/>
</dbReference>
<dbReference type="InterPro" id="IPR002821">
    <property type="entry name" value="Hydantoinase_A"/>
</dbReference>
<dbReference type="Pfam" id="PF19278">
    <property type="entry name" value="Hydant_A_C"/>
    <property type="match status" value="1"/>
</dbReference>
<dbReference type="InterPro" id="IPR008040">
    <property type="entry name" value="Hydant_A_N"/>
</dbReference>
<sequence>MAYMIGVDVGGTFTDFSVSDTKTGALFHYKYPSTPEDPSIAIVEGIGEILKAYNIKPEEVNYLAHGTTVATNALIERKGAKTGLITTKGFRDLLEIGWQKRPSLYDLHKPKPVPFVPTNLICEVSERILHDGSVLIPLDEEDVYKAVNYLKSQKVSSIAVCTLFSFINPAHEQRIKEIVQEVYPEVYISISSELIPEFREFSRMSTTVLNAYLGPVMKKYVYNFEKSIRDTGIRIDPYVTQSNGSIISISETIDSPIRTAVSGPSAGVVGAVYIGEQCKNNKIITFDMGGTSADVSLIENGKPQLSSERLVEGFPARIPMIDIVTIGAGGGSIAYIDDGGAMKVGPESAGAKPGPACYGVGGTKPTVTDANIVLGKLNQKSILGGRFAVHRDLAEKAIKEHICSKTNFDLIQAANGIISVINSSMMRAVRLVSVERGYDIREFSLMAFGGAGPLHACEIASELGIKTVIVPPSPGTLCSLGLLMADVKFDLSRSKIMIAEKQNIKEINEIFDAMLEEGKNMLIREGVAPDRRSYKRFIDARYEFQNYEISIELPDRPVTEDVLEEAIQSFHKEHERNYGYYNEKNRVQIVNYRISAIGDIDKPTLKESPCNPNAALPEPLETRDVLFQGRPDFIKTNIYQREKVAPGCAFNGPAILEEMDSTIVIPPKWSARTDGFYNLILTYNGGEK</sequence>
<name>A0A0U9HLL7_9FIRM</name>
<dbReference type="GO" id="GO:0006749">
    <property type="term" value="P:glutathione metabolic process"/>
    <property type="evidence" value="ECO:0007669"/>
    <property type="project" value="TreeGrafter"/>
</dbReference>
<dbReference type="GO" id="GO:0017168">
    <property type="term" value="F:5-oxoprolinase (ATP-hydrolyzing) activity"/>
    <property type="evidence" value="ECO:0007669"/>
    <property type="project" value="TreeGrafter"/>
</dbReference>
<dbReference type="InterPro" id="IPR049517">
    <property type="entry name" value="ACX-like_C"/>
</dbReference>
<organism evidence="4">
    <name type="scientific">Tepidanaerobacter syntrophicus</name>
    <dbReference type="NCBI Taxonomy" id="224999"/>
    <lineage>
        <taxon>Bacteria</taxon>
        <taxon>Bacillati</taxon>
        <taxon>Bacillota</taxon>
        <taxon>Clostridia</taxon>
        <taxon>Thermosediminibacterales</taxon>
        <taxon>Tepidanaerobacteraceae</taxon>
        <taxon>Tepidanaerobacter</taxon>
    </lineage>
</organism>
<evidence type="ECO:0000259" key="1">
    <source>
        <dbReference type="Pfam" id="PF01968"/>
    </source>
</evidence>
<dbReference type="Proteomes" id="UP000062160">
    <property type="component" value="Unassembled WGS sequence"/>
</dbReference>
<feature type="domain" description="Acetophenone carboxylase-like C-terminal" evidence="3">
    <location>
        <begin position="501"/>
        <end position="676"/>
    </location>
</feature>
<dbReference type="AlphaFoldDB" id="A0A0U9HLL7"/>
<evidence type="ECO:0000259" key="3">
    <source>
        <dbReference type="Pfam" id="PF19278"/>
    </source>
</evidence>
<dbReference type="InterPro" id="IPR045079">
    <property type="entry name" value="Oxoprolinase-like"/>
</dbReference>
<evidence type="ECO:0000313" key="5">
    <source>
        <dbReference type="Proteomes" id="UP000062160"/>
    </source>
</evidence>
<feature type="domain" description="Hydantoinase/oxoprolinase N-terminal" evidence="2">
    <location>
        <begin position="5"/>
        <end position="182"/>
    </location>
</feature>
<dbReference type="SUPFAM" id="SSF53067">
    <property type="entry name" value="Actin-like ATPase domain"/>
    <property type="match status" value="1"/>
</dbReference>